<feature type="region of interest" description="Disordered" evidence="1">
    <location>
        <begin position="1"/>
        <end position="54"/>
    </location>
</feature>
<comment type="caution">
    <text evidence="3">The sequence shown here is derived from an EMBL/GenBank/DDBJ whole genome shotgun (WGS) entry which is preliminary data.</text>
</comment>
<dbReference type="PROSITE" id="PS51257">
    <property type="entry name" value="PROKAR_LIPOPROTEIN"/>
    <property type="match status" value="1"/>
</dbReference>
<dbReference type="GeneID" id="25265475"/>
<dbReference type="InterPro" id="IPR003615">
    <property type="entry name" value="HNH_nuc"/>
</dbReference>
<gene>
    <name evidence="3" type="ORF">K437DRAFT_260182</name>
</gene>
<organism evidence="3 4">
    <name type="scientific">Tilletiaria anomala (strain ATCC 24038 / CBS 436.72 / UBC 951)</name>
    <dbReference type="NCBI Taxonomy" id="1037660"/>
    <lineage>
        <taxon>Eukaryota</taxon>
        <taxon>Fungi</taxon>
        <taxon>Dikarya</taxon>
        <taxon>Basidiomycota</taxon>
        <taxon>Ustilaginomycotina</taxon>
        <taxon>Exobasidiomycetes</taxon>
        <taxon>Georgefischeriales</taxon>
        <taxon>Tilletiariaceae</taxon>
        <taxon>Tilletiaria</taxon>
    </lineage>
</organism>
<dbReference type="InParanoid" id="A0A066VCC8"/>
<evidence type="ECO:0000259" key="2">
    <source>
        <dbReference type="Pfam" id="PF13391"/>
    </source>
</evidence>
<dbReference type="AlphaFoldDB" id="A0A066VCC8"/>
<dbReference type="OMA" id="HYAQCES"/>
<evidence type="ECO:0000313" key="4">
    <source>
        <dbReference type="Proteomes" id="UP000027361"/>
    </source>
</evidence>
<dbReference type="Pfam" id="PF13391">
    <property type="entry name" value="HNH_2"/>
    <property type="match status" value="1"/>
</dbReference>
<dbReference type="EMBL" id="JMSN01000176">
    <property type="protein sequence ID" value="KDN36245.1"/>
    <property type="molecule type" value="Genomic_DNA"/>
</dbReference>
<keyword evidence="4" id="KW-1185">Reference proteome</keyword>
<sequence>MEQLRSDETFTWQTTGGGAVSCTFHKGPRFKQSRRPPPPDGETSTMSNSSRSTANQSSFRIELIARDTKCLLTDAHWRLCTAAHIIPQSRPEYYAEILSPSEMQTLWPFEPQYGILVRDDLHRAFDRGEWALWPQGDDYIVHFLFPEPEERKYHGKVLTADRFSYGPEHRPHKDLLLFHYRQCAQKYFRGFSAGF</sequence>
<feature type="domain" description="HNH nuclease" evidence="2">
    <location>
        <begin position="70"/>
        <end position="132"/>
    </location>
</feature>
<dbReference type="RefSeq" id="XP_013239989.1">
    <property type="nucleotide sequence ID" value="XM_013384535.1"/>
</dbReference>
<proteinExistence type="predicted"/>
<evidence type="ECO:0000256" key="1">
    <source>
        <dbReference type="SAM" id="MobiDB-lite"/>
    </source>
</evidence>
<protein>
    <recommendedName>
        <fullName evidence="2">HNH nuclease domain-containing protein</fullName>
    </recommendedName>
</protein>
<accession>A0A066VCC8</accession>
<dbReference type="HOGENOM" id="CLU_1539972_0_0_1"/>
<dbReference type="OrthoDB" id="2569251at2759"/>
<evidence type="ECO:0000313" key="3">
    <source>
        <dbReference type="EMBL" id="KDN36245.1"/>
    </source>
</evidence>
<dbReference type="Proteomes" id="UP000027361">
    <property type="component" value="Unassembled WGS sequence"/>
</dbReference>
<reference evidence="3 4" key="1">
    <citation type="submission" date="2014-05" db="EMBL/GenBank/DDBJ databases">
        <title>Draft genome sequence of a rare smut relative, Tilletiaria anomala UBC 951.</title>
        <authorList>
            <consortium name="DOE Joint Genome Institute"/>
            <person name="Toome M."/>
            <person name="Kuo A."/>
            <person name="Henrissat B."/>
            <person name="Lipzen A."/>
            <person name="Tritt A."/>
            <person name="Yoshinaga Y."/>
            <person name="Zane M."/>
            <person name="Barry K."/>
            <person name="Grigoriev I.V."/>
            <person name="Spatafora J.W."/>
            <person name="Aimea M.C."/>
        </authorList>
    </citation>
    <scope>NUCLEOTIDE SEQUENCE [LARGE SCALE GENOMIC DNA]</scope>
    <source>
        <strain evidence="3 4">UBC 951</strain>
    </source>
</reference>
<name>A0A066VCC8_TILAU</name>